<dbReference type="Pfam" id="PF04397">
    <property type="entry name" value="LytTR"/>
    <property type="match status" value="1"/>
</dbReference>
<sequence>MNIFQPLLELEEMTRCIIIDDEPLATKLLEAYTEKIDQLELVQIFTNPLEALGFLQSNSVDLIFLDIQMPELSGIQFAKIIGDKTRIIFTTAYPNYAIEGFELNAVDYLMKPITLERFIKAVNRVMAEESAPPAKTQNYIFVKTENRHQKINYEDILFLKGYGDYVAIQTTNGKILTLQKMKHFEADLPSDQFIRVHKSYIVSIPKIEYVEKSRVVIGDEYIPVSATYADEFYKIVKS</sequence>
<reference evidence="4" key="2">
    <citation type="submission" date="2023-01" db="EMBL/GenBank/DDBJ databases">
        <title>Draft genome sequence of Portibacter lacus strain NBRC 108769.</title>
        <authorList>
            <person name="Sun Q."/>
            <person name="Mori K."/>
        </authorList>
    </citation>
    <scope>NUCLEOTIDE SEQUENCE</scope>
    <source>
        <strain evidence="4">NBRC 108769</strain>
    </source>
</reference>
<evidence type="ECO:0000259" key="3">
    <source>
        <dbReference type="PROSITE" id="PS50930"/>
    </source>
</evidence>
<keyword evidence="1" id="KW-0597">Phosphoprotein</keyword>
<dbReference type="InterPro" id="IPR011006">
    <property type="entry name" value="CheY-like_superfamily"/>
</dbReference>
<dbReference type="PROSITE" id="PS50930">
    <property type="entry name" value="HTH_LYTTR"/>
    <property type="match status" value="1"/>
</dbReference>
<reference evidence="4" key="1">
    <citation type="journal article" date="2014" name="Int. J. Syst. Evol. Microbiol.">
        <title>Complete genome sequence of Corynebacterium casei LMG S-19264T (=DSM 44701T), isolated from a smear-ripened cheese.</title>
        <authorList>
            <consortium name="US DOE Joint Genome Institute (JGI-PGF)"/>
            <person name="Walter F."/>
            <person name="Albersmeier A."/>
            <person name="Kalinowski J."/>
            <person name="Ruckert C."/>
        </authorList>
    </citation>
    <scope>NUCLEOTIDE SEQUENCE</scope>
    <source>
        <strain evidence="4">NBRC 108769</strain>
    </source>
</reference>
<evidence type="ECO:0000313" key="4">
    <source>
        <dbReference type="EMBL" id="GLR18607.1"/>
    </source>
</evidence>
<dbReference type="Proteomes" id="UP001156666">
    <property type="component" value="Unassembled WGS sequence"/>
</dbReference>
<feature type="modified residue" description="4-aspartylphosphate" evidence="1">
    <location>
        <position position="66"/>
    </location>
</feature>
<dbReference type="Pfam" id="PF00072">
    <property type="entry name" value="Response_reg"/>
    <property type="match status" value="1"/>
</dbReference>
<gene>
    <name evidence="4" type="ORF">GCM10007940_32230</name>
</gene>
<feature type="domain" description="HTH LytTR-type" evidence="3">
    <location>
        <begin position="140"/>
        <end position="238"/>
    </location>
</feature>
<organism evidence="4 5">
    <name type="scientific">Portibacter lacus</name>
    <dbReference type="NCBI Taxonomy" id="1099794"/>
    <lineage>
        <taxon>Bacteria</taxon>
        <taxon>Pseudomonadati</taxon>
        <taxon>Bacteroidota</taxon>
        <taxon>Saprospiria</taxon>
        <taxon>Saprospirales</taxon>
        <taxon>Haliscomenobacteraceae</taxon>
        <taxon>Portibacter</taxon>
    </lineage>
</organism>
<dbReference type="PROSITE" id="PS50110">
    <property type="entry name" value="RESPONSE_REGULATORY"/>
    <property type="match status" value="1"/>
</dbReference>
<dbReference type="EMBL" id="BSOH01000021">
    <property type="protein sequence ID" value="GLR18607.1"/>
    <property type="molecule type" value="Genomic_DNA"/>
</dbReference>
<keyword evidence="4" id="KW-0238">DNA-binding</keyword>
<evidence type="ECO:0000256" key="1">
    <source>
        <dbReference type="PROSITE-ProRule" id="PRU00169"/>
    </source>
</evidence>
<dbReference type="Gene3D" id="3.40.50.2300">
    <property type="match status" value="1"/>
</dbReference>
<feature type="domain" description="Response regulatory" evidence="2">
    <location>
        <begin position="15"/>
        <end position="126"/>
    </location>
</feature>
<dbReference type="GO" id="GO:0003677">
    <property type="term" value="F:DNA binding"/>
    <property type="evidence" value="ECO:0007669"/>
    <property type="project" value="UniProtKB-KW"/>
</dbReference>
<protein>
    <submittedName>
        <fullName evidence="4">DNA-binding response regulator</fullName>
    </submittedName>
</protein>
<evidence type="ECO:0000259" key="2">
    <source>
        <dbReference type="PROSITE" id="PS50110"/>
    </source>
</evidence>
<dbReference type="SMART" id="SM00850">
    <property type="entry name" value="LytTR"/>
    <property type="match status" value="1"/>
</dbReference>
<name>A0AA37SRJ7_9BACT</name>
<dbReference type="SUPFAM" id="SSF52172">
    <property type="entry name" value="CheY-like"/>
    <property type="match status" value="1"/>
</dbReference>
<dbReference type="SMART" id="SM00448">
    <property type="entry name" value="REC"/>
    <property type="match status" value="1"/>
</dbReference>
<dbReference type="InterPro" id="IPR001789">
    <property type="entry name" value="Sig_transdc_resp-reg_receiver"/>
</dbReference>
<dbReference type="GO" id="GO:0000156">
    <property type="term" value="F:phosphorelay response regulator activity"/>
    <property type="evidence" value="ECO:0007669"/>
    <property type="project" value="InterPro"/>
</dbReference>
<comment type="caution">
    <text evidence="4">The sequence shown here is derived from an EMBL/GenBank/DDBJ whole genome shotgun (WGS) entry which is preliminary data.</text>
</comment>
<dbReference type="Gene3D" id="2.40.50.1020">
    <property type="entry name" value="LytTr DNA-binding domain"/>
    <property type="match status" value="1"/>
</dbReference>
<proteinExistence type="predicted"/>
<evidence type="ECO:0000313" key="5">
    <source>
        <dbReference type="Proteomes" id="UP001156666"/>
    </source>
</evidence>
<dbReference type="InterPro" id="IPR046947">
    <property type="entry name" value="LytR-like"/>
</dbReference>
<keyword evidence="5" id="KW-1185">Reference proteome</keyword>
<dbReference type="PANTHER" id="PTHR37299">
    <property type="entry name" value="TRANSCRIPTIONAL REGULATOR-RELATED"/>
    <property type="match status" value="1"/>
</dbReference>
<dbReference type="InterPro" id="IPR007492">
    <property type="entry name" value="LytTR_DNA-bd_dom"/>
</dbReference>
<dbReference type="PANTHER" id="PTHR37299:SF1">
    <property type="entry name" value="STAGE 0 SPORULATION PROTEIN A HOMOLOG"/>
    <property type="match status" value="1"/>
</dbReference>
<dbReference type="AlphaFoldDB" id="A0AA37SRJ7"/>
<accession>A0AA37SRJ7</accession>